<dbReference type="Pfam" id="PF13189">
    <property type="entry name" value="Cytidylate_kin2"/>
    <property type="match status" value="1"/>
</dbReference>
<dbReference type="GO" id="GO:0016301">
    <property type="term" value="F:kinase activity"/>
    <property type="evidence" value="ECO:0007669"/>
    <property type="project" value="UniProtKB-KW"/>
</dbReference>
<keyword evidence="1" id="KW-0418">Kinase</keyword>
<comment type="caution">
    <text evidence="1">The sequence shown here is derived from an EMBL/GenBank/DDBJ whole genome shotgun (WGS) entry which is preliminary data.</text>
</comment>
<sequence>MRKIITISREFGAYGGTIGLKIAERLGYEFYNKEIILQAAKYSNVDMDSLQRWDEKVPANFGFAQSLFDFYNKPLNEKLFAAQKKVIRSIGEKGNCVIVGRNANSILREFDNALHVFVHAEPYFRIMHLKEKMPDSSESKIIERMRAVDKTRRKYCSYYTNTEFGVADYYDLCLSSSTLGVDTCVDIICQLAEK</sequence>
<dbReference type="EMBL" id="SLXA01000005">
    <property type="protein sequence ID" value="TCO84843.1"/>
    <property type="molecule type" value="Genomic_DNA"/>
</dbReference>
<keyword evidence="1" id="KW-0808">Transferase</keyword>
<dbReference type="OrthoDB" id="9781180at2"/>
<dbReference type="InterPro" id="IPR027417">
    <property type="entry name" value="P-loop_NTPase"/>
</dbReference>
<reference evidence="1 2" key="1">
    <citation type="submission" date="2019-03" db="EMBL/GenBank/DDBJ databases">
        <title>Genomic Encyclopedia of Type Strains, Phase IV (KMG-IV): sequencing the most valuable type-strain genomes for metagenomic binning, comparative biology and taxonomic classification.</title>
        <authorList>
            <person name="Goeker M."/>
        </authorList>
    </citation>
    <scope>NUCLEOTIDE SEQUENCE [LARGE SCALE GENOMIC DNA]</scope>
    <source>
        <strain evidence="1 2">DSM 28559</strain>
    </source>
</reference>
<proteinExistence type="predicted"/>
<organism evidence="1 2">
    <name type="scientific">Frisingicoccus caecimuris</name>
    <dbReference type="NCBI Taxonomy" id="1796636"/>
    <lineage>
        <taxon>Bacteria</taxon>
        <taxon>Bacillati</taxon>
        <taxon>Bacillota</taxon>
        <taxon>Clostridia</taxon>
        <taxon>Lachnospirales</taxon>
        <taxon>Lachnospiraceae</taxon>
        <taxon>Frisingicoccus</taxon>
    </lineage>
</organism>
<accession>A0A4R2LIB5</accession>
<gene>
    <name evidence="1" type="ORF">EV212_105110</name>
</gene>
<dbReference type="Gene3D" id="3.40.50.300">
    <property type="entry name" value="P-loop containing nucleotide triphosphate hydrolases"/>
    <property type="match status" value="1"/>
</dbReference>
<dbReference type="SUPFAM" id="SSF52540">
    <property type="entry name" value="P-loop containing nucleoside triphosphate hydrolases"/>
    <property type="match status" value="1"/>
</dbReference>
<protein>
    <submittedName>
        <fullName evidence="1">Cytidylate kinase</fullName>
    </submittedName>
</protein>
<name>A0A4R2LIB5_9FIRM</name>
<evidence type="ECO:0000313" key="1">
    <source>
        <dbReference type="EMBL" id="TCO84843.1"/>
    </source>
</evidence>
<keyword evidence="2" id="KW-1185">Reference proteome</keyword>
<evidence type="ECO:0000313" key="2">
    <source>
        <dbReference type="Proteomes" id="UP000295711"/>
    </source>
</evidence>
<dbReference type="Proteomes" id="UP000295711">
    <property type="component" value="Unassembled WGS sequence"/>
</dbReference>
<dbReference type="AlphaFoldDB" id="A0A4R2LIB5"/>
<dbReference type="RefSeq" id="WP_132090984.1">
    <property type="nucleotide sequence ID" value="NZ_JANKAQ010000007.1"/>
</dbReference>